<protein>
    <submittedName>
        <fullName evidence="2">Uncharacterized protein</fullName>
    </submittedName>
</protein>
<reference evidence="2" key="1">
    <citation type="submission" date="2018-02" db="EMBL/GenBank/DDBJ databases">
        <title>Rhizophora mucronata_Transcriptome.</title>
        <authorList>
            <person name="Meera S.P."/>
            <person name="Sreeshan A."/>
            <person name="Augustine A."/>
        </authorList>
    </citation>
    <scope>NUCLEOTIDE SEQUENCE</scope>
    <source>
        <tissue evidence="2">Leaf</tissue>
    </source>
</reference>
<evidence type="ECO:0000256" key="1">
    <source>
        <dbReference type="SAM" id="MobiDB-lite"/>
    </source>
</evidence>
<dbReference type="EMBL" id="GGEC01005677">
    <property type="protein sequence ID" value="MBW86160.1"/>
    <property type="molecule type" value="Transcribed_RNA"/>
</dbReference>
<dbReference type="AlphaFoldDB" id="A0A2P2IY65"/>
<evidence type="ECO:0000313" key="2">
    <source>
        <dbReference type="EMBL" id="MBW86160.1"/>
    </source>
</evidence>
<feature type="region of interest" description="Disordered" evidence="1">
    <location>
        <begin position="22"/>
        <end position="44"/>
    </location>
</feature>
<organism evidence="2">
    <name type="scientific">Rhizophora mucronata</name>
    <name type="common">Asiatic mangrove</name>
    <dbReference type="NCBI Taxonomy" id="61149"/>
    <lineage>
        <taxon>Eukaryota</taxon>
        <taxon>Viridiplantae</taxon>
        <taxon>Streptophyta</taxon>
        <taxon>Embryophyta</taxon>
        <taxon>Tracheophyta</taxon>
        <taxon>Spermatophyta</taxon>
        <taxon>Magnoliopsida</taxon>
        <taxon>eudicotyledons</taxon>
        <taxon>Gunneridae</taxon>
        <taxon>Pentapetalae</taxon>
        <taxon>rosids</taxon>
        <taxon>fabids</taxon>
        <taxon>Malpighiales</taxon>
        <taxon>Rhizophoraceae</taxon>
        <taxon>Rhizophora</taxon>
    </lineage>
</organism>
<name>A0A2P2IY65_RHIMU</name>
<sequence length="44" mass="5171">MKNGFPFCLKEPYYGKLIKKLPKDVPPHNTGDESPFPSNWWEPH</sequence>
<proteinExistence type="predicted"/>
<accession>A0A2P2IY65</accession>